<dbReference type="InterPro" id="IPR036527">
    <property type="entry name" value="SCP2_sterol-bd_dom_sf"/>
</dbReference>
<dbReference type="InParanoid" id="A0A6I9ZAE4"/>
<evidence type="ECO:0000259" key="7">
    <source>
        <dbReference type="Pfam" id="PF02036"/>
    </source>
</evidence>
<evidence type="ECO:0000259" key="6">
    <source>
        <dbReference type="Pfam" id="PF00108"/>
    </source>
</evidence>
<dbReference type="KEGG" id="gfr:102042799"/>
<dbReference type="FunFam" id="3.30.1050.10:FF:000001">
    <property type="entry name" value="Putative Non-specific lipid-transfer protein"/>
    <property type="match status" value="1"/>
</dbReference>
<evidence type="ECO:0000259" key="8">
    <source>
        <dbReference type="Pfam" id="PF22691"/>
    </source>
</evidence>
<evidence type="ECO:0000313" key="10">
    <source>
        <dbReference type="RefSeq" id="XP_014163279.1"/>
    </source>
</evidence>
<dbReference type="GeneID" id="102042799"/>
<keyword evidence="3" id="KW-0808">Transferase</keyword>
<dbReference type="Pfam" id="PF22691">
    <property type="entry name" value="Thiolase_C_1"/>
    <property type="match status" value="1"/>
</dbReference>
<dbReference type="SUPFAM" id="SSF53901">
    <property type="entry name" value="Thiolase-like"/>
    <property type="match status" value="2"/>
</dbReference>
<evidence type="ECO:0000256" key="2">
    <source>
        <dbReference type="ARBA" id="ARBA00023098"/>
    </source>
</evidence>
<dbReference type="FunCoup" id="A0A6I9ZAE4">
    <property type="interactions" value="458"/>
</dbReference>
<feature type="domain" description="Thiolase C-terminal" evidence="8">
    <location>
        <begin position="371"/>
        <end position="457"/>
    </location>
</feature>
<name>A0A6I9ZAE4_GEOFO</name>
<dbReference type="GO" id="GO:0003988">
    <property type="term" value="F:acetyl-CoA C-acyltransferase activity"/>
    <property type="evidence" value="ECO:0007669"/>
    <property type="project" value="UniProtKB-EC"/>
</dbReference>
<evidence type="ECO:0000313" key="9">
    <source>
        <dbReference type="Proteomes" id="UP000504602"/>
    </source>
</evidence>
<dbReference type="Proteomes" id="UP000504602">
    <property type="component" value="Unplaced"/>
</dbReference>
<dbReference type="NCBIfam" id="NF006102">
    <property type="entry name" value="PRK08256.1"/>
    <property type="match status" value="1"/>
</dbReference>
<dbReference type="AlphaFoldDB" id="A0A6I9ZAE4"/>
<reference evidence="10" key="1">
    <citation type="submission" date="2025-08" db="UniProtKB">
        <authorList>
            <consortium name="RefSeq"/>
        </authorList>
    </citation>
    <scope>IDENTIFICATION</scope>
</reference>
<evidence type="ECO:0000256" key="4">
    <source>
        <dbReference type="ARBA" id="ARBA00024073"/>
    </source>
</evidence>
<dbReference type="Gene3D" id="3.30.1050.10">
    <property type="entry name" value="SCP2 sterol-binding domain"/>
    <property type="match status" value="1"/>
</dbReference>
<dbReference type="SUPFAM" id="SSF55718">
    <property type="entry name" value="SCP-like"/>
    <property type="match status" value="1"/>
</dbReference>
<accession>A0A6I9ZAE4</accession>
<dbReference type="RefSeq" id="XP_014163279.1">
    <property type="nucleotide sequence ID" value="XM_014307804.1"/>
</dbReference>
<evidence type="ECO:0000256" key="3">
    <source>
        <dbReference type="ARBA" id="ARBA00023315"/>
    </source>
</evidence>
<keyword evidence="9" id="KW-1185">Reference proteome</keyword>
<dbReference type="EC" id="2.3.1.16" evidence="4"/>
<feature type="domain" description="SCP2" evidence="7">
    <location>
        <begin position="549"/>
        <end position="650"/>
    </location>
</feature>
<dbReference type="Gene3D" id="3.40.47.10">
    <property type="match status" value="1"/>
</dbReference>
<dbReference type="Pfam" id="PF00108">
    <property type="entry name" value="Thiolase_N"/>
    <property type="match status" value="1"/>
</dbReference>
<dbReference type="Pfam" id="PF02036">
    <property type="entry name" value="SCP2"/>
    <property type="match status" value="1"/>
</dbReference>
<dbReference type="PANTHER" id="PTHR42870:SF1">
    <property type="entry name" value="NON-SPECIFIC LIPID-TRANSFER PROTEIN-LIKE 2"/>
    <property type="match status" value="1"/>
</dbReference>
<feature type="domain" description="Thiolase N-terminal" evidence="6">
    <location>
        <begin position="124"/>
        <end position="337"/>
    </location>
</feature>
<proteinExistence type="predicted"/>
<dbReference type="OrthoDB" id="542135at2759"/>
<dbReference type="PANTHER" id="PTHR42870">
    <property type="entry name" value="ACETYL-COA C-ACETYLTRANSFERASE"/>
    <property type="match status" value="1"/>
</dbReference>
<dbReference type="InterPro" id="IPR003033">
    <property type="entry name" value="SCP2_sterol-bd_dom"/>
</dbReference>
<sequence length="659" mass="68947">MAAAGTGTGRAPPPGERPRPGVSSADSPLQGVPPRSECWGGRTPAKVNMVLHSAGRYSSPAAGTVSPCPCVSPAAGPGPVPGQGLRGARALQGLSWGLSAPGPGVLSARFAPLSSSAAPREQFSKPSERSADYPDMAKEAGQAALADAGIPYSAVKQACVGYVYGDSTSGQRAIYHGLGLTGIPIINVNNNCATGATALFMARQLVEGGLADCVLALGFERMAKGSLASGFADRTNPMDKHLEIMINKYGLASAPVAPQMFASAGKEHMEKYGTNPEYFAKIAWKNHSHSTNNPYSQFQKEYTLDEVLHSRKIFDYLTVLQCCPTSNGAAAAVLANEEFVKRHKLQPKAVEILAQVMATDYPSTFEGNSCMKMVGYDMTKNAAQKCFEKAGLKPTDVDVIELHDCFSVNEFITYEALGLCPEGRACDLIDRGDNTYGGKWVINPSGGLISKGHPLGATAGEPGLTHAGGSPGTGRTAAAPPGLPERSAGAARSAGTERCRPSLAVLLPAPSQLRSFGVIAAAQGGFSNGRIAAVPLSAAVDGFKAHLVFKEIEKKLQEEGEQFVKKIGGIFAFKVKDGPGGKEATWIVDVKNGKGSVAVNSDKKADCTITMADTDLLALMTGKMNPQTAFFQGKLKISGNMGMAMKLQNLQLQPGKAKL</sequence>
<dbReference type="CTD" id="6342"/>
<protein>
    <recommendedName>
        <fullName evidence="4">acetyl-CoA C-acyltransferase</fullName>
        <ecNumber evidence="4">2.3.1.16</ecNumber>
    </recommendedName>
</protein>
<feature type="region of interest" description="Disordered" evidence="5">
    <location>
        <begin position="452"/>
        <end position="494"/>
    </location>
</feature>
<dbReference type="GO" id="GO:0006629">
    <property type="term" value="P:lipid metabolic process"/>
    <property type="evidence" value="ECO:0007669"/>
    <property type="project" value="UniProtKB-KW"/>
</dbReference>
<evidence type="ECO:0000256" key="1">
    <source>
        <dbReference type="ARBA" id="ARBA00022490"/>
    </source>
</evidence>
<dbReference type="InterPro" id="IPR020616">
    <property type="entry name" value="Thiolase_N"/>
</dbReference>
<keyword evidence="1" id="KW-0963">Cytoplasm</keyword>
<dbReference type="InterPro" id="IPR016039">
    <property type="entry name" value="Thiolase-like"/>
</dbReference>
<gene>
    <name evidence="10" type="primary">SCP2</name>
</gene>
<dbReference type="InterPro" id="IPR055140">
    <property type="entry name" value="Thiolase_C_2"/>
</dbReference>
<keyword evidence="2" id="KW-0443">Lipid metabolism</keyword>
<organism evidence="9 10">
    <name type="scientific">Geospiza fortis</name>
    <name type="common">Medium ground-finch</name>
    <dbReference type="NCBI Taxonomy" id="48883"/>
    <lineage>
        <taxon>Eukaryota</taxon>
        <taxon>Metazoa</taxon>
        <taxon>Chordata</taxon>
        <taxon>Craniata</taxon>
        <taxon>Vertebrata</taxon>
        <taxon>Euteleostomi</taxon>
        <taxon>Archelosauria</taxon>
        <taxon>Archosauria</taxon>
        <taxon>Dinosauria</taxon>
        <taxon>Saurischia</taxon>
        <taxon>Theropoda</taxon>
        <taxon>Coelurosauria</taxon>
        <taxon>Aves</taxon>
        <taxon>Neognathae</taxon>
        <taxon>Neoaves</taxon>
        <taxon>Telluraves</taxon>
        <taxon>Australaves</taxon>
        <taxon>Passeriformes</taxon>
        <taxon>Thraupidae</taxon>
        <taxon>Geospiza</taxon>
    </lineage>
</organism>
<keyword evidence="3" id="KW-0012">Acyltransferase</keyword>
<feature type="region of interest" description="Disordered" evidence="5">
    <location>
        <begin position="1"/>
        <end position="42"/>
    </location>
</feature>
<evidence type="ECO:0000256" key="5">
    <source>
        <dbReference type="SAM" id="MobiDB-lite"/>
    </source>
</evidence>